<dbReference type="EMBL" id="JAHLVD010000002">
    <property type="protein sequence ID" value="KAG7851787.1"/>
    <property type="molecule type" value="Genomic_DNA"/>
</dbReference>
<dbReference type="Proteomes" id="UP001197328">
    <property type="component" value="Unassembled WGS sequence"/>
</dbReference>
<protein>
    <submittedName>
        <fullName evidence="3">Uncharacterized protein</fullName>
    </submittedName>
</protein>
<feature type="region of interest" description="Disordered" evidence="1">
    <location>
        <begin position="330"/>
        <end position="360"/>
    </location>
</feature>
<keyword evidence="2" id="KW-0812">Transmembrane</keyword>
<dbReference type="PANTHER" id="PTHR12775">
    <property type="entry name" value="PROTEIN C20ORF43 HOMOLOG"/>
    <property type="match status" value="1"/>
</dbReference>
<keyword evidence="2" id="KW-0472">Membrane</keyword>
<evidence type="ECO:0000313" key="6">
    <source>
        <dbReference type="Proteomes" id="UP001197328"/>
    </source>
</evidence>
<keyword evidence="2" id="KW-1133">Transmembrane helix</keyword>
<keyword evidence="6" id="KW-1185">Reference proteome</keyword>
<organism evidence="3 5">
    <name type="scientific">Pichia angusta</name>
    <name type="common">Yeast</name>
    <name type="synonym">Hansenula polymorpha</name>
    <dbReference type="NCBI Taxonomy" id="870730"/>
    <lineage>
        <taxon>Eukaryota</taxon>
        <taxon>Fungi</taxon>
        <taxon>Dikarya</taxon>
        <taxon>Ascomycota</taxon>
        <taxon>Saccharomycotina</taxon>
        <taxon>Pichiomycetes</taxon>
        <taxon>Pichiales</taxon>
        <taxon>Pichiaceae</taxon>
        <taxon>Ogataea</taxon>
    </lineage>
</organism>
<dbReference type="GO" id="GO:0006274">
    <property type="term" value="P:DNA replication termination"/>
    <property type="evidence" value="ECO:0007669"/>
    <property type="project" value="TreeGrafter"/>
</dbReference>
<accession>A0AAN6I9J7</accession>
<dbReference type="EMBL" id="JAHLUX010000001">
    <property type="protein sequence ID" value="KAG7822293.1"/>
    <property type="molecule type" value="Genomic_DNA"/>
</dbReference>
<evidence type="ECO:0000256" key="2">
    <source>
        <dbReference type="SAM" id="Phobius"/>
    </source>
</evidence>
<dbReference type="InterPro" id="IPR006735">
    <property type="entry name" value="Rtf2"/>
</dbReference>
<name>A0AAN6I9J7_PICAN</name>
<dbReference type="GeneID" id="66124819"/>
<evidence type="ECO:0000313" key="3">
    <source>
        <dbReference type="EMBL" id="KAG7822293.1"/>
    </source>
</evidence>
<feature type="transmembrane region" description="Helical" evidence="2">
    <location>
        <begin position="27"/>
        <end position="44"/>
    </location>
</feature>
<reference evidence="3 6" key="1">
    <citation type="journal article" date="2021" name="G3 (Bethesda)">
        <title>Genomic diversity, chromosomal rearrangements, and interspecies hybridization in the ogataea polymorpha species complex.</title>
        <authorList>
            <person name="Hanson S.J."/>
            <person name="Cinneide E.O."/>
            <person name="Salzberg L.I."/>
            <person name="Wolfe K.H."/>
            <person name="McGowan J."/>
            <person name="Fitzpatrick D.A."/>
            <person name="Matlin K."/>
        </authorList>
    </citation>
    <scope>NUCLEOTIDE SEQUENCE</scope>
    <source>
        <strain evidence="4">51-138</strain>
        <strain evidence="3">61-244</strain>
    </source>
</reference>
<evidence type="ECO:0000256" key="1">
    <source>
        <dbReference type="SAM" id="MobiDB-lite"/>
    </source>
</evidence>
<sequence>MTEKPWVDIEKGGGWIPQRKLCTLNRILLYILICLCILTAIVTVRKSSVHSHYLMMPDPHANQEPFIIDSRLHRARSSQRMPYDTEYSVLVNAANARIKKPERSVAVPVKKNPVVLQKEVEAITLVSKLVLVVDSLNRKYEDLARNLWGEPLLMNLSKHPYDEALKDYMVDYFKVEKLPILLVNGKPMVSGDDLNEAKGQLFNKDALLEFLLNKEYLKNDKLSHITSLKDVVELNIKLDQTTLKCELTSSEYDITSTVVPKFAYVVPCGCVMSKNALVSLLSSTKIREYATTRCPLCNTEFCTRDLIEIDPDEEESRVLEKRMNLLKEEGLHHSLNARKKRKSVSGEKSAKRSKIKSAKP</sequence>
<evidence type="ECO:0000313" key="4">
    <source>
        <dbReference type="EMBL" id="KAG7851787.1"/>
    </source>
</evidence>
<dbReference type="AlphaFoldDB" id="A0AAN6I9J7"/>
<evidence type="ECO:0000313" key="5">
    <source>
        <dbReference type="Proteomes" id="UP001196530"/>
    </source>
</evidence>
<gene>
    <name evidence="3" type="ORF">KL928_000768</name>
    <name evidence="4" type="ORF">KL940_000669</name>
</gene>
<dbReference type="RefSeq" id="XP_043062663.1">
    <property type="nucleotide sequence ID" value="XM_043206499.1"/>
</dbReference>
<dbReference type="PANTHER" id="PTHR12775:SF0">
    <property type="entry name" value="REPLICATION TERMINATION FACTOR 2"/>
    <property type="match status" value="1"/>
</dbReference>
<comment type="caution">
    <text evidence="3">The sequence shown here is derived from an EMBL/GenBank/DDBJ whole genome shotgun (WGS) entry which is preliminary data.</text>
</comment>
<dbReference type="Pfam" id="PF04641">
    <property type="entry name" value="Rtf2"/>
    <property type="match status" value="1"/>
</dbReference>
<dbReference type="GO" id="GO:0005634">
    <property type="term" value="C:nucleus"/>
    <property type="evidence" value="ECO:0007669"/>
    <property type="project" value="TreeGrafter"/>
</dbReference>
<proteinExistence type="predicted"/>
<dbReference type="Proteomes" id="UP001196530">
    <property type="component" value="Unassembled WGS sequence"/>
</dbReference>
<feature type="compositionally biased region" description="Basic residues" evidence="1">
    <location>
        <begin position="351"/>
        <end position="360"/>
    </location>
</feature>